<name>A0AA47KKA5_9GAMM</name>
<evidence type="ECO:0000313" key="2">
    <source>
        <dbReference type="EMBL" id="WBA08500.1"/>
    </source>
</evidence>
<dbReference type="EMBL" id="CP114588">
    <property type="protein sequence ID" value="WBA08500.1"/>
    <property type="molecule type" value="Genomic_DNA"/>
</dbReference>
<feature type="transmembrane region" description="Helical" evidence="1">
    <location>
        <begin position="6"/>
        <end position="24"/>
    </location>
</feature>
<feature type="transmembrane region" description="Helical" evidence="1">
    <location>
        <begin position="36"/>
        <end position="59"/>
    </location>
</feature>
<feature type="transmembrane region" description="Helical" evidence="1">
    <location>
        <begin position="65"/>
        <end position="87"/>
    </location>
</feature>
<proteinExistence type="predicted"/>
<reference evidence="2" key="1">
    <citation type="submission" date="2022-09" db="EMBL/GenBank/DDBJ databases">
        <authorList>
            <person name="Li Z.-J."/>
        </authorList>
    </citation>
    <scope>NUCLEOTIDE SEQUENCE</scope>
    <source>
        <strain evidence="2">TGB11</strain>
    </source>
</reference>
<dbReference type="Proteomes" id="UP001164748">
    <property type="component" value="Chromosome"/>
</dbReference>
<gene>
    <name evidence="2" type="ORF">N8M53_11990</name>
</gene>
<keyword evidence="1" id="KW-0472">Membrane</keyword>
<accession>A0AA47KKA5</accession>
<keyword evidence="1" id="KW-1133">Transmembrane helix</keyword>
<feature type="transmembrane region" description="Helical" evidence="1">
    <location>
        <begin position="92"/>
        <end position="110"/>
    </location>
</feature>
<dbReference type="AlphaFoldDB" id="A0AA47KKA5"/>
<evidence type="ECO:0000313" key="3">
    <source>
        <dbReference type="Proteomes" id="UP001164748"/>
    </source>
</evidence>
<protein>
    <submittedName>
        <fullName evidence="2">Uncharacterized protein</fullName>
    </submittedName>
</protein>
<sequence length="116" mass="13607">MFDYLTSGVIGGWLMFFSFLYAHIKHSDSFSGSSRKYEIALMLSTLFGSITLFYLMFIFFQKAHWYSPILLFMLGGFFYEVVFRFFIRRDPLVVSASAFLGWPIGAYFFYQAVEKL</sequence>
<evidence type="ECO:0000256" key="1">
    <source>
        <dbReference type="SAM" id="Phobius"/>
    </source>
</evidence>
<keyword evidence="1" id="KW-0812">Transmembrane</keyword>
<organism evidence="2 3">
    <name type="scientific">Salinivibrio kushneri</name>
    <dbReference type="NCBI Taxonomy" id="1908198"/>
    <lineage>
        <taxon>Bacteria</taxon>
        <taxon>Pseudomonadati</taxon>
        <taxon>Pseudomonadota</taxon>
        <taxon>Gammaproteobacteria</taxon>
        <taxon>Vibrionales</taxon>
        <taxon>Vibrionaceae</taxon>
        <taxon>Salinivibrio</taxon>
    </lineage>
</organism>
<dbReference type="RefSeq" id="WP_077774025.1">
    <property type="nucleotide sequence ID" value="NZ_CP114588.1"/>
</dbReference>